<evidence type="ECO:0000313" key="2">
    <source>
        <dbReference type="Proteomes" id="UP000265955"/>
    </source>
</evidence>
<proteinExistence type="predicted"/>
<dbReference type="Proteomes" id="UP000265955">
    <property type="component" value="Unassembled WGS sequence"/>
</dbReference>
<dbReference type="EMBL" id="QYUO01000001">
    <property type="protein sequence ID" value="RJF99271.1"/>
    <property type="molecule type" value="Genomic_DNA"/>
</dbReference>
<comment type="caution">
    <text evidence="1">The sequence shown here is derived from an EMBL/GenBank/DDBJ whole genome shotgun (WGS) entry which is preliminary data.</text>
</comment>
<organism evidence="1 2">
    <name type="scientific">Noviherbaspirillum saxi</name>
    <dbReference type="NCBI Taxonomy" id="2320863"/>
    <lineage>
        <taxon>Bacteria</taxon>
        <taxon>Pseudomonadati</taxon>
        <taxon>Pseudomonadota</taxon>
        <taxon>Betaproteobacteria</taxon>
        <taxon>Burkholderiales</taxon>
        <taxon>Oxalobacteraceae</taxon>
        <taxon>Noviherbaspirillum</taxon>
    </lineage>
</organism>
<name>A0A3A3FYJ4_9BURK</name>
<sequence>MIMSAFKYSAGKLYRSRFYGVFNKHSAFAVLNEGNAILCTTGKYLLRIMHGNDGNPIKLAEMSARLPGAHASMQCRLWPELLVVVLAVNS</sequence>
<dbReference type="AlphaFoldDB" id="A0A3A3FYJ4"/>
<gene>
    <name evidence="1" type="ORF">D3871_12625</name>
</gene>
<reference evidence="2" key="1">
    <citation type="submission" date="2018-09" db="EMBL/GenBank/DDBJ databases">
        <authorList>
            <person name="Zhu H."/>
        </authorList>
    </citation>
    <scope>NUCLEOTIDE SEQUENCE [LARGE SCALE GENOMIC DNA]</scope>
    <source>
        <strain evidence="2">K1R23-30</strain>
    </source>
</reference>
<protein>
    <submittedName>
        <fullName evidence="1">Uncharacterized protein</fullName>
    </submittedName>
</protein>
<keyword evidence="2" id="KW-1185">Reference proteome</keyword>
<evidence type="ECO:0000313" key="1">
    <source>
        <dbReference type="EMBL" id="RJF99271.1"/>
    </source>
</evidence>
<accession>A0A3A3FYJ4</accession>